<accession>A0A3S1A4Z7</accession>
<evidence type="ECO:0000259" key="1">
    <source>
        <dbReference type="Pfam" id="PF01738"/>
    </source>
</evidence>
<dbReference type="AlphaFoldDB" id="A0A3S1A4Z7"/>
<protein>
    <recommendedName>
        <fullName evidence="1">Dienelactone hydrolase domain-containing protein</fullName>
    </recommendedName>
</protein>
<organism evidence="2 3">
    <name type="scientific">Dulcicalothrix desertica PCC 7102</name>
    <dbReference type="NCBI Taxonomy" id="232991"/>
    <lineage>
        <taxon>Bacteria</taxon>
        <taxon>Bacillati</taxon>
        <taxon>Cyanobacteriota</taxon>
        <taxon>Cyanophyceae</taxon>
        <taxon>Nostocales</taxon>
        <taxon>Calotrichaceae</taxon>
        <taxon>Dulcicalothrix</taxon>
    </lineage>
</organism>
<comment type="caution">
    <text evidence="2">The sequence shown here is derived from an EMBL/GenBank/DDBJ whole genome shotgun (WGS) entry which is preliminary data.</text>
</comment>
<dbReference type="SUPFAM" id="SSF53474">
    <property type="entry name" value="alpha/beta-Hydrolases"/>
    <property type="match status" value="1"/>
</dbReference>
<dbReference type="InterPro" id="IPR051049">
    <property type="entry name" value="Dienelactone_hydrolase-like"/>
</dbReference>
<dbReference type="Proteomes" id="UP000271624">
    <property type="component" value="Unassembled WGS sequence"/>
</dbReference>
<dbReference type="Gene3D" id="3.40.50.1820">
    <property type="entry name" value="alpha/beta hydrolase"/>
    <property type="match status" value="1"/>
</dbReference>
<reference evidence="2" key="2">
    <citation type="journal article" date="2019" name="Genome Biol. Evol.">
        <title>Day and night: Metabolic profiles and evolutionary relationships of six axenic non-marine cyanobacteria.</title>
        <authorList>
            <person name="Will S.E."/>
            <person name="Henke P."/>
            <person name="Boedeker C."/>
            <person name="Huang S."/>
            <person name="Brinkmann H."/>
            <person name="Rohde M."/>
            <person name="Jarek M."/>
            <person name="Friedl T."/>
            <person name="Seufert S."/>
            <person name="Schumacher M."/>
            <person name="Overmann J."/>
            <person name="Neumann-Schaal M."/>
            <person name="Petersen J."/>
        </authorList>
    </citation>
    <scope>NUCLEOTIDE SEQUENCE [LARGE SCALE GENOMIC DNA]</scope>
    <source>
        <strain evidence="2">PCC 7102</strain>
    </source>
</reference>
<proteinExistence type="predicted"/>
<dbReference type="OrthoDB" id="9787933at2"/>
<name>A0A3S1A4Z7_9CYAN</name>
<gene>
    <name evidence="2" type="ORF">DSM106972_095360</name>
</gene>
<dbReference type="EMBL" id="RSCL01000055">
    <property type="protein sequence ID" value="RUS93777.1"/>
    <property type="molecule type" value="Genomic_DNA"/>
</dbReference>
<feature type="domain" description="Dienelactone hydrolase" evidence="1">
    <location>
        <begin position="2"/>
        <end position="100"/>
    </location>
</feature>
<reference evidence="2" key="1">
    <citation type="submission" date="2018-12" db="EMBL/GenBank/DDBJ databases">
        <authorList>
            <person name="Will S."/>
            <person name="Neumann-Schaal M."/>
            <person name="Henke P."/>
        </authorList>
    </citation>
    <scope>NUCLEOTIDE SEQUENCE</scope>
    <source>
        <strain evidence="2">PCC 7102</strain>
    </source>
</reference>
<evidence type="ECO:0000313" key="3">
    <source>
        <dbReference type="Proteomes" id="UP000271624"/>
    </source>
</evidence>
<evidence type="ECO:0000313" key="2">
    <source>
        <dbReference type="EMBL" id="RUS93777.1"/>
    </source>
</evidence>
<sequence>MASRGNADCNVGYYGVGIEDYLDEAGNMKAPLMLHIAEEDYLVPKLAQEKVKDELKNNQFVTIYTYPNVDHAFARADGKNYHEEYATLSQERSKSFLEKHLY</sequence>
<dbReference type="PANTHER" id="PTHR46623">
    <property type="entry name" value="CARBOXYMETHYLENEBUTENOLIDASE-RELATED"/>
    <property type="match status" value="1"/>
</dbReference>
<dbReference type="GO" id="GO:0016787">
    <property type="term" value="F:hydrolase activity"/>
    <property type="evidence" value="ECO:0007669"/>
    <property type="project" value="InterPro"/>
</dbReference>
<dbReference type="Pfam" id="PF01738">
    <property type="entry name" value="DLH"/>
    <property type="match status" value="1"/>
</dbReference>
<dbReference type="PANTHER" id="PTHR46623:SF6">
    <property type="entry name" value="ALPHA_BETA-HYDROLASES SUPERFAMILY PROTEIN"/>
    <property type="match status" value="1"/>
</dbReference>
<dbReference type="RefSeq" id="WP_127087451.1">
    <property type="nucleotide sequence ID" value="NZ_RSCL01000055.1"/>
</dbReference>
<dbReference type="InterPro" id="IPR002925">
    <property type="entry name" value="Dienelactn_hydro"/>
</dbReference>
<keyword evidence="3" id="KW-1185">Reference proteome</keyword>
<dbReference type="InterPro" id="IPR029058">
    <property type="entry name" value="AB_hydrolase_fold"/>
</dbReference>